<dbReference type="Pfam" id="PF00892">
    <property type="entry name" value="EamA"/>
    <property type="match status" value="2"/>
</dbReference>
<dbReference type="AlphaFoldDB" id="A0A7X0JQB9"/>
<keyword evidence="9" id="KW-1185">Reference proteome</keyword>
<evidence type="ECO:0000256" key="6">
    <source>
        <dbReference type="SAM" id="Phobius"/>
    </source>
</evidence>
<dbReference type="InterPro" id="IPR037185">
    <property type="entry name" value="EmrE-like"/>
</dbReference>
<reference evidence="8 9" key="1">
    <citation type="submission" date="2020-08" db="EMBL/GenBank/DDBJ databases">
        <title>Genomic Encyclopedia of Type Strains, Phase IV (KMG-IV): sequencing the most valuable type-strain genomes for metagenomic binning, comparative biology and taxonomic classification.</title>
        <authorList>
            <person name="Goeker M."/>
        </authorList>
    </citation>
    <scope>NUCLEOTIDE SEQUENCE [LARGE SCALE GENOMIC DNA]</scope>
    <source>
        <strain evidence="8 9">DSM 22368</strain>
    </source>
</reference>
<organism evidence="8 9">
    <name type="scientific">Pseudoteredinibacter isoporae</name>
    <dbReference type="NCBI Taxonomy" id="570281"/>
    <lineage>
        <taxon>Bacteria</taxon>
        <taxon>Pseudomonadati</taxon>
        <taxon>Pseudomonadota</taxon>
        <taxon>Gammaproteobacteria</taxon>
        <taxon>Cellvibrionales</taxon>
        <taxon>Cellvibrionaceae</taxon>
        <taxon>Pseudoteredinibacter</taxon>
    </lineage>
</organism>
<evidence type="ECO:0000313" key="8">
    <source>
        <dbReference type="EMBL" id="MBB6520237.1"/>
    </source>
</evidence>
<feature type="transmembrane region" description="Helical" evidence="6">
    <location>
        <begin position="94"/>
        <end position="115"/>
    </location>
</feature>
<dbReference type="Gene3D" id="1.10.3730.20">
    <property type="match status" value="1"/>
</dbReference>
<accession>A0A7X0JQB9</accession>
<feature type="transmembrane region" description="Helical" evidence="6">
    <location>
        <begin position="212"/>
        <end position="232"/>
    </location>
</feature>
<dbReference type="RefSeq" id="WP_166851823.1">
    <property type="nucleotide sequence ID" value="NZ_JAAONY010000001.1"/>
</dbReference>
<keyword evidence="4 6" id="KW-1133">Transmembrane helix</keyword>
<dbReference type="FunCoup" id="A0A7X0JQB9">
    <property type="interactions" value="5"/>
</dbReference>
<sequence length="297" mass="32671">MSQVHKATIIGSISIVLWGTLALLTQLTGGLIPTFQMMAMTFGLAFLCMLLYWRSQGHWGLKHLKQPSKVWWLGVGGYFSYHFCYFMAMKLAPAVEVSLITYLWPLLIVLFSALLPNEKLRIAHIAGAIMAFSGCWMLIYKDGAQINVQHIPGYLFALSCAFIWSLYSVASRCISSVSSNVVAWFCAGTALLAVFCHLLWEETYWDLDTSQWLGVIGLGVGPIGIAFITWDYGIKHGNLSLLGVFAYMTPLISVLFLVISGSTQLNEDIITACIAIICGSLLAGLLGKSANLKQSHQ</sequence>
<evidence type="ECO:0000256" key="3">
    <source>
        <dbReference type="ARBA" id="ARBA00022692"/>
    </source>
</evidence>
<evidence type="ECO:0000256" key="5">
    <source>
        <dbReference type="ARBA" id="ARBA00023136"/>
    </source>
</evidence>
<proteinExistence type="predicted"/>
<feature type="transmembrane region" description="Helical" evidence="6">
    <location>
        <begin position="181"/>
        <end position="200"/>
    </location>
</feature>
<feature type="transmembrane region" description="Helical" evidence="6">
    <location>
        <begin position="31"/>
        <end position="50"/>
    </location>
</feature>
<name>A0A7X0JQB9_9GAMM</name>
<dbReference type="InterPro" id="IPR000620">
    <property type="entry name" value="EamA_dom"/>
</dbReference>
<feature type="domain" description="EamA" evidence="7">
    <location>
        <begin position="152"/>
        <end position="283"/>
    </location>
</feature>
<dbReference type="EMBL" id="JACHHT010000001">
    <property type="protein sequence ID" value="MBB6520237.1"/>
    <property type="molecule type" value="Genomic_DNA"/>
</dbReference>
<dbReference type="InterPro" id="IPR050638">
    <property type="entry name" value="AA-Vitamin_Transporters"/>
</dbReference>
<keyword evidence="3 6" id="KW-0812">Transmembrane</keyword>
<feature type="transmembrane region" description="Helical" evidence="6">
    <location>
        <begin position="70"/>
        <end position="88"/>
    </location>
</feature>
<dbReference type="PANTHER" id="PTHR32322:SF18">
    <property type="entry name" value="S-ADENOSYLMETHIONINE_S-ADENOSYLHOMOCYSTEINE TRANSPORTER"/>
    <property type="match status" value="1"/>
</dbReference>
<comment type="subcellular location">
    <subcellularLocation>
        <location evidence="1">Cell membrane</location>
        <topology evidence="1">Multi-pass membrane protein</topology>
    </subcellularLocation>
</comment>
<evidence type="ECO:0000259" key="7">
    <source>
        <dbReference type="Pfam" id="PF00892"/>
    </source>
</evidence>
<dbReference type="Proteomes" id="UP000528457">
    <property type="component" value="Unassembled WGS sequence"/>
</dbReference>
<feature type="transmembrane region" description="Helical" evidence="6">
    <location>
        <begin position="7"/>
        <end position="25"/>
    </location>
</feature>
<comment type="caution">
    <text evidence="8">The sequence shown here is derived from an EMBL/GenBank/DDBJ whole genome shotgun (WGS) entry which is preliminary data.</text>
</comment>
<evidence type="ECO:0000256" key="4">
    <source>
        <dbReference type="ARBA" id="ARBA00022989"/>
    </source>
</evidence>
<evidence type="ECO:0000313" key="9">
    <source>
        <dbReference type="Proteomes" id="UP000528457"/>
    </source>
</evidence>
<dbReference type="SUPFAM" id="SSF103481">
    <property type="entry name" value="Multidrug resistance efflux transporter EmrE"/>
    <property type="match status" value="2"/>
</dbReference>
<feature type="transmembrane region" description="Helical" evidence="6">
    <location>
        <begin position="122"/>
        <end position="139"/>
    </location>
</feature>
<evidence type="ECO:0000256" key="2">
    <source>
        <dbReference type="ARBA" id="ARBA00022475"/>
    </source>
</evidence>
<feature type="transmembrane region" description="Helical" evidence="6">
    <location>
        <begin position="269"/>
        <end position="287"/>
    </location>
</feature>
<dbReference type="GO" id="GO:0005886">
    <property type="term" value="C:plasma membrane"/>
    <property type="evidence" value="ECO:0007669"/>
    <property type="project" value="UniProtKB-SubCell"/>
</dbReference>
<feature type="transmembrane region" description="Helical" evidence="6">
    <location>
        <begin position="151"/>
        <end position="169"/>
    </location>
</feature>
<evidence type="ECO:0000256" key="1">
    <source>
        <dbReference type="ARBA" id="ARBA00004651"/>
    </source>
</evidence>
<feature type="domain" description="EamA" evidence="7">
    <location>
        <begin position="9"/>
        <end position="139"/>
    </location>
</feature>
<protein>
    <submittedName>
        <fullName evidence="8">Drug/metabolite transporter (DMT)-like permease</fullName>
    </submittedName>
</protein>
<gene>
    <name evidence="8" type="ORF">HNR48_000515</name>
</gene>
<keyword evidence="5 6" id="KW-0472">Membrane</keyword>
<dbReference type="InParanoid" id="A0A7X0JQB9"/>
<dbReference type="PANTHER" id="PTHR32322">
    <property type="entry name" value="INNER MEMBRANE TRANSPORTER"/>
    <property type="match status" value="1"/>
</dbReference>
<keyword evidence="2" id="KW-1003">Cell membrane</keyword>
<feature type="transmembrane region" description="Helical" evidence="6">
    <location>
        <begin position="239"/>
        <end position="263"/>
    </location>
</feature>